<reference evidence="1" key="1">
    <citation type="submission" date="2023-10" db="EMBL/GenBank/DDBJ databases">
        <title>Genome assembly of Pristionchus species.</title>
        <authorList>
            <person name="Yoshida K."/>
            <person name="Sommer R.J."/>
        </authorList>
    </citation>
    <scope>NUCLEOTIDE SEQUENCE</scope>
    <source>
        <strain evidence="1">RS0144</strain>
    </source>
</reference>
<name>A0AAV5SXL0_9BILA</name>
<comment type="caution">
    <text evidence="1">The sequence shown here is derived from an EMBL/GenBank/DDBJ whole genome shotgun (WGS) entry which is preliminary data.</text>
</comment>
<keyword evidence="2" id="KW-1185">Reference proteome</keyword>
<evidence type="ECO:0000313" key="1">
    <source>
        <dbReference type="EMBL" id="GMS85348.1"/>
    </source>
</evidence>
<dbReference type="Proteomes" id="UP001432027">
    <property type="component" value="Unassembled WGS sequence"/>
</dbReference>
<proteinExistence type="predicted"/>
<accession>A0AAV5SXL0</accession>
<feature type="non-terminal residue" evidence="1">
    <location>
        <position position="1"/>
    </location>
</feature>
<evidence type="ECO:0000313" key="2">
    <source>
        <dbReference type="Proteomes" id="UP001432027"/>
    </source>
</evidence>
<sequence>TSEIAAVTTAPPIVRTLTTAKQLELACKSFMLALARSMVLLTRSVLNRQLRMSYSVPCGTVVE</sequence>
<gene>
    <name evidence="1" type="ORF">PENTCL1PPCAC_7523</name>
</gene>
<organism evidence="1 2">
    <name type="scientific">Pristionchus entomophagus</name>
    <dbReference type="NCBI Taxonomy" id="358040"/>
    <lineage>
        <taxon>Eukaryota</taxon>
        <taxon>Metazoa</taxon>
        <taxon>Ecdysozoa</taxon>
        <taxon>Nematoda</taxon>
        <taxon>Chromadorea</taxon>
        <taxon>Rhabditida</taxon>
        <taxon>Rhabditina</taxon>
        <taxon>Diplogasteromorpha</taxon>
        <taxon>Diplogasteroidea</taxon>
        <taxon>Neodiplogasteridae</taxon>
        <taxon>Pristionchus</taxon>
    </lineage>
</organism>
<protein>
    <submittedName>
        <fullName evidence="1">Uncharacterized protein</fullName>
    </submittedName>
</protein>
<dbReference type="EMBL" id="BTSX01000002">
    <property type="protein sequence ID" value="GMS85348.1"/>
    <property type="molecule type" value="Genomic_DNA"/>
</dbReference>
<dbReference type="AlphaFoldDB" id="A0AAV5SXL0"/>